<dbReference type="InterPro" id="IPR016039">
    <property type="entry name" value="Thiolase-like"/>
</dbReference>
<evidence type="ECO:0000313" key="1">
    <source>
        <dbReference type="EMBL" id="CAK0838066.1"/>
    </source>
</evidence>
<dbReference type="EMBL" id="CAUYUJ010014194">
    <property type="protein sequence ID" value="CAK0838066.1"/>
    <property type="molecule type" value="Genomic_DNA"/>
</dbReference>
<dbReference type="SUPFAM" id="SSF53901">
    <property type="entry name" value="Thiolase-like"/>
    <property type="match status" value="1"/>
</dbReference>
<evidence type="ECO:0008006" key="3">
    <source>
        <dbReference type="Google" id="ProtNLM"/>
    </source>
</evidence>
<reference evidence="1" key="1">
    <citation type="submission" date="2023-10" db="EMBL/GenBank/DDBJ databases">
        <authorList>
            <person name="Chen Y."/>
            <person name="Shah S."/>
            <person name="Dougan E. K."/>
            <person name="Thang M."/>
            <person name="Chan C."/>
        </authorList>
    </citation>
    <scope>NUCLEOTIDE SEQUENCE [LARGE SCALE GENOMIC DNA]</scope>
</reference>
<organism evidence="1 2">
    <name type="scientific">Prorocentrum cordatum</name>
    <dbReference type="NCBI Taxonomy" id="2364126"/>
    <lineage>
        <taxon>Eukaryota</taxon>
        <taxon>Sar</taxon>
        <taxon>Alveolata</taxon>
        <taxon>Dinophyceae</taxon>
        <taxon>Prorocentrales</taxon>
        <taxon>Prorocentraceae</taxon>
        <taxon>Prorocentrum</taxon>
    </lineage>
</organism>
<protein>
    <recommendedName>
        <fullName evidence="3">Subtilisin</fullName>
    </recommendedName>
</protein>
<name>A0ABN9T0I6_9DINO</name>
<evidence type="ECO:0000313" key="2">
    <source>
        <dbReference type="Proteomes" id="UP001189429"/>
    </source>
</evidence>
<gene>
    <name evidence="1" type="ORF">PCOR1329_LOCUS34094</name>
</gene>
<proteinExistence type="predicted"/>
<keyword evidence="2" id="KW-1185">Reference proteome</keyword>
<accession>A0ABN9T0I6</accession>
<feature type="non-terminal residue" evidence="1">
    <location>
        <position position="155"/>
    </location>
</feature>
<dbReference type="Gene3D" id="3.40.47.10">
    <property type="match status" value="1"/>
</dbReference>
<feature type="non-terminal residue" evidence="1">
    <location>
        <position position="1"/>
    </location>
</feature>
<sequence length="155" mass="16701">DGAMPQEKVDLWSKVRGAEVVGTHIKATKSIYGNTFAPSGLVAVARACQTIMYGLNTPDLHLRQAADMNAGGEGCEQGGAEDVCWRFATEVWEASSHTQLVGVSSFSIDGTNVHCILQGNRGADVLKRSDFSSSIRKMQRSTGVEKPGSWLKRES</sequence>
<dbReference type="Proteomes" id="UP001189429">
    <property type="component" value="Unassembled WGS sequence"/>
</dbReference>
<comment type="caution">
    <text evidence="1">The sequence shown here is derived from an EMBL/GenBank/DDBJ whole genome shotgun (WGS) entry which is preliminary data.</text>
</comment>